<proteinExistence type="predicted"/>
<evidence type="ECO:0000313" key="1">
    <source>
        <dbReference type="EMBL" id="SFG72482.1"/>
    </source>
</evidence>
<evidence type="ECO:0000313" key="2">
    <source>
        <dbReference type="Proteomes" id="UP000198724"/>
    </source>
</evidence>
<name>A0A1I2U5S6_9BACT</name>
<protein>
    <recommendedName>
        <fullName evidence="3">DUF4286 domain-containing protein</fullName>
    </recommendedName>
</protein>
<dbReference type="Pfam" id="PF14114">
    <property type="entry name" value="DUF4286"/>
    <property type="match status" value="1"/>
</dbReference>
<reference evidence="2" key="1">
    <citation type="submission" date="2016-10" db="EMBL/GenBank/DDBJ databases">
        <authorList>
            <person name="Varghese N."/>
            <person name="Submissions S."/>
        </authorList>
    </citation>
    <scope>NUCLEOTIDE SEQUENCE [LARGE SCALE GENOMIC DNA]</scope>
    <source>
        <strain evidence="2">LP51</strain>
    </source>
</reference>
<keyword evidence="2" id="KW-1185">Reference proteome</keyword>
<dbReference type="OrthoDB" id="1121837at2"/>
<organism evidence="1 2">
    <name type="scientific">Pontibacter chinhatensis</name>
    <dbReference type="NCBI Taxonomy" id="1436961"/>
    <lineage>
        <taxon>Bacteria</taxon>
        <taxon>Pseudomonadati</taxon>
        <taxon>Bacteroidota</taxon>
        <taxon>Cytophagia</taxon>
        <taxon>Cytophagales</taxon>
        <taxon>Hymenobacteraceae</taxon>
        <taxon>Pontibacter</taxon>
    </lineage>
</organism>
<dbReference type="RefSeq" id="WP_092101148.1">
    <property type="nucleotide sequence ID" value="NZ_FOOT01000003.1"/>
</dbReference>
<sequence>MILYNETISVDNAVADEWLQWIQEEHIPAVMGTGFFLGNQVSRLLHEIANGGTTYAVQYTCRNMEDLEEYQRDHAAAIETRHHQRYEGKYVIFRSMLEVVARDVERKQESE</sequence>
<dbReference type="STRING" id="1436961.SAMN05421739_103415"/>
<dbReference type="InterPro" id="IPR025563">
    <property type="entry name" value="DUF4286"/>
</dbReference>
<dbReference type="EMBL" id="FOOT01000003">
    <property type="protein sequence ID" value="SFG72482.1"/>
    <property type="molecule type" value="Genomic_DNA"/>
</dbReference>
<accession>A0A1I2U5S6</accession>
<dbReference type="AlphaFoldDB" id="A0A1I2U5S6"/>
<dbReference type="Proteomes" id="UP000198724">
    <property type="component" value="Unassembled WGS sequence"/>
</dbReference>
<evidence type="ECO:0008006" key="3">
    <source>
        <dbReference type="Google" id="ProtNLM"/>
    </source>
</evidence>
<gene>
    <name evidence="1" type="ORF">SAMN05421739_103415</name>
</gene>